<sequence length="143" mass="16456">MLGLFAQIKTFFLTLLLGLIAGMVFHYYQLTVRALRAGRYSLYLLDISIWGLMILLISIGMLLISQGELRIYFFVFLIAGGFIYFKLLSSKMKKPLQAMATASEKGLRKIVILLQKPIQWARQRIRNWRQKRPPAPPPADIEP</sequence>
<dbReference type="STRING" id="690567.474"/>
<dbReference type="EMBL" id="CGIH01000005">
    <property type="protein sequence ID" value="CFX10561.1"/>
    <property type="molecule type" value="Genomic_DNA"/>
</dbReference>
<feature type="transmembrane region" description="Helical" evidence="1">
    <location>
        <begin position="6"/>
        <end position="28"/>
    </location>
</feature>
<gene>
    <name evidence="2" type="ORF">474</name>
</gene>
<protein>
    <submittedName>
        <fullName evidence="2">Spore cortex biosynthesis protein, YabQ-like</fullName>
    </submittedName>
</protein>
<evidence type="ECO:0000313" key="2">
    <source>
        <dbReference type="EMBL" id="CFX10561.1"/>
    </source>
</evidence>
<dbReference type="NCBIfam" id="TIGR02893">
    <property type="entry name" value="spore_yabQ"/>
    <property type="match status" value="1"/>
</dbReference>
<dbReference type="RefSeq" id="WP_046495354.1">
    <property type="nucleotide sequence ID" value="NZ_CGIH01000005.1"/>
</dbReference>
<evidence type="ECO:0000313" key="3">
    <source>
        <dbReference type="Proteomes" id="UP000045545"/>
    </source>
</evidence>
<dbReference type="InterPro" id="IPR019074">
    <property type="entry name" value="YabQ"/>
</dbReference>
<accession>A0A0E4GAE3</accession>
<feature type="transmembrane region" description="Helical" evidence="1">
    <location>
        <begin position="71"/>
        <end position="89"/>
    </location>
</feature>
<dbReference type="OrthoDB" id="1685240at2"/>
<keyword evidence="3" id="KW-1185">Reference proteome</keyword>
<organism evidence="2 3">
    <name type="scientific">Syntrophomonas zehnderi OL-4</name>
    <dbReference type="NCBI Taxonomy" id="690567"/>
    <lineage>
        <taxon>Bacteria</taxon>
        <taxon>Bacillati</taxon>
        <taxon>Bacillota</taxon>
        <taxon>Clostridia</taxon>
        <taxon>Eubacteriales</taxon>
        <taxon>Syntrophomonadaceae</taxon>
        <taxon>Syntrophomonas</taxon>
    </lineage>
</organism>
<proteinExistence type="predicted"/>
<evidence type="ECO:0000256" key="1">
    <source>
        <dbReference type="SAM" id="Phobius"/>
    </source>
</evidence>
<dbReference type="Proteomes" id="UP000045545">
    <property type="component" value="Unassembled WGS sequence"/>
</dbReference>
<reference evidence="2 3" key="1">
    <citation type="submission" date="2015-03" db="EMBL/GenBank/DDBJ databases">
        <authorList>
            <person name="Murphy D."/>
        </authorList>
    </citation>
    <scope>NUCLEOTIDE SEQUENCE [LARGE SCALE GENOMIC DNA]</scope>
    <source>
        <strain evidence="2 3">OL-4</strain>
    </source>
</reference>
<keyword evidence="1" id="KW-0812">Transmembrane</keyword>
<name>A0A0E4GAE3_9FIRM</name>
<feature type="transmembrane region" description="Helical" evidence="1">
    <location>
        <begin position="40"/>
        <end position="65"/>
    </location>
</feature>
<dbReference type="Pfam" id="PF09578">
    <property type="entry name" value="Spore_YabQ"/>
    <property type="match status" value="1"/>
</dbReference>
<keyword evidence="1" id="KW-1133">Transmembrane helix</keyword>
<dbReference type="AlphaFoldDB" id="A0A0E4GAE3"/>
<keyword evidence="1" id="KW-0472">Membrane</keyword>